<evidence type="ECO:0000313" key="7">
    <source>
        <dbReference type="Proteomes" id="UP000501812"/>
    </source>
</evidence>
<evidence type="ECO:0000256" key="2">
    <source>
        <dbReference type="ARBA" id="ARBA00023015"/>
    </source>
</evidence>
<dbReference type="PANTHER" id="PTHR30346:SF28">
    <property type="entry name" value="HTH-TYPE TRANSCRIPTIONAL REGULATOR CYNR"/>
    <property type="match status" value="1"/>
</dbReference>
<dbReference type="GO" id="GO:0003677">
    <property type="term" value="F:DNA binding"/>
    <property type="evidence" value="ECO:0007669"/>
    <property type="project" value="UniProtKB-KW"/>
</dbReference>
<dbReference type="InterPro" id="IPR036390">
    <property type="entry name" value="WH_DNA-bd_sf"/>
</dbReference>
<evidence type="ECO:0000256" key="1">
    <source>
        <dbReference type="ARBA" id="ARBA00009437"/>
    </source>
</evidence>
<evidence type="ECO:0000313" key="6">
    <source>
        <dbReference type="EMBL" id="QJE96250.1"/>
    </source>
</evidence>
<dbReference type="Pfam" id="PF03466">
    <property type="entry name" value="LysR_substrate"/>
    <property type="match status" value="1"/>
</dbReference>
<feature type="domain" description="HTH lysR-type" evidence="5">
    <location>
        <begin position="3"/>
        <end position="60"/>
    </location>
</feature>
<dbReference type="FunFam" id="1.10.10.10:FF:000001">
    <property type="entry name" value="LysR family transcriptional regulator"/>
    <property type="match status" value="1"/>
</dbReference>
<keyword evidence="3" id="KW-0238">DNA-binding</keyword>
<protein>
    <submittedName>
        <fullName evidence="6">LysR family transcriptional regulator</fullName>
    </submittedName>
</protein>
<dbReference type="Proteomes" id="UP000501812">
    <property type="component" value="Chromosome"/>
</dbReference>
<keyword evidence="4" id="KW-0804">Transcription</keyword>
<organism evidence="6 7">
    <name type="scientific">Luteolibacter luteus</name>
    <dbReference type="NCBI Taxonomy" id="2728835"/>
    <lineage>
        <taxon>Bacteria</taxon>
        <taxon>Pseudomonadati</taxon>
        <taxon>Verrucomicrobiota</taxon>
        <taxon>Verrucomicrobiia</taxon>
        <taxon>Verrucomicrobiales</taxon>
        <taxon>Verrucomicrobiaceae</taxon>
        <taxon>Luteolibacter</taxon>
    </lineage>
</organism>
<dbReference type="PANTHER" id="PTHR30346">
    <property type="entry name" value="TRANSCRIPTIONAL DUAL REGULATOR HCAR-RELATED"/>
    <property type="match status" value="1"/>
</dbReference>
<dbReference type="PRINTS" id="PR00039">
    <property type="entry name" value="HTHLYSR"/>
</dbReference>
<sequence length="293" mass="32366">MIDDLRSLRAFVTTAEELNFRRAAERLHMSQPPLSRMIAALEDTLETRLFERSTRQVSLTQAGELLYREATGLLERADELARMLKRETGVRRRFKIGCTAAAYCTSFPQIVARLRELHPEVEIELHEMNSDAQLDGIASAKLDAGIVVMPVRRPGIAVLPFSRMRMRMAVPAAHPLAGSAEPVALGEFSRDVFIVHAREENPAMYHEIMHHCAKAGFRPRVLIKKKGQNCMAMIASGAGVHFSAAHGQCLRVDGVSFVELEGEAPVLEMGFACRDGDGTALMESLRGLLGMQG</sequence>
<dbReference type="AlphaFoldDB" id="A0A858RJ61"/>
<dbReference type="KEGG" id="luo:HHL09_10795"/>
<name>A0A858RJ61_9BACT</name>
<dbReference type="InterPro" id="IPR036388">
    <property type="entry name" value="WH-like_DNA-bd_sf"/>
</dbReference>
<dbReference type="RefSeq" id="WP_169454651.1">
    <property type="nucleotide sequence ID" value="NZ_CP051774.1"/>
</dbReference>
<proteinExistence type="inferred from homology"/>
<evidence type="ECO:0000256" key="3">
    <source>
        <dbReference type="ARBA" id="ARBA00023125"/>
    </source>
</evidence>
<dbReference type="GO" id="GO:0032993">
    <property type="term" value="C:protein-DNA complex"/>
    <property type="evidence" value="ECO:0007669"/>
    <property type="project" value="TreeGrafter"/>
</dbReference>
<dbReference type="CDD" id="cd08414">
    <property type="entry name" value="PBP2_LTTR_aromatics_like"/>
    <property type="match status" value="1"/>
</dbReference>
<dbReference type="Pfam" id="PF00126">
    <property type="entry name" value="HTH_1"/>
    <property type="match status" value="1"/>
</dbReference>
<dbReference type="Gene3D" id="1.10.10.10">
    <property type="entry name" value="Winged helix-like DNA-binding domain superfamily/Winged helix DNA-binding domain"/>
    <property type="match status" value="1"/>
</dbReference>
<dbReference type="SUPFAM" id="SSF46785">
    <property type="entry name" value="Winged helix' DNA-binding domain"/>
    <property type="match status" value="1"/>
</dbReference>
<dbReference type="EMBL" id="CP051774">
    <property type="protein sequence ID" value="QJE96250.1"/>
    <property type="molecule type" value="Genomic_DNA"/>
</dbReference>
<accession>A0A858RJ61</accession>
<keyword evidence="2" id="KW-0805">Transcription regulation</keyword>
<evidence type="ECO:0000259" key="5">
    <source>
        <dbReference type="PROSITE" id="PS50931"/>
    </source>
</evidence>
<dbReference type="SUPFAM" id="SSF53850">
    <property type="entry name" value="Periplasmic binding protein-like II"/>
    <property type="match status" value="1"/>
</dbReference>
<gene>
    <name evidence="6" type="ORF">HHL09_10795</name>
</gene>
<comment type="similarity">
    <text evidence="1">Belongs to the LysR transcriptional regulatory family.</text>
</comment>
<dbReference type="InterPro" id="IPR005119">
    <property type="entry name" value="LysR_subst-bd"/>
</dbReference>
<dbReference type="PROSITE" id="PS50931">
    <property type="entry name" value="HTH_LYSR"/>
    <property type="match status" value="1"/>
</dbReference>
<dbReference type="GO" id="GO:0003700">
    <property type="term" value="F:DNA-binding transcription factor activity"/>
    <property type="evidence" value="ECO:0007669"/>
    <property type="project" value="InterPro"/>
</dbReference>
<keyword evidence="7" id="KW-1185">Reference proteome</keyword>
<reference evidence="6 7" key="1">
    <citation type="submission" date="2020-04" db="EMBL/GenBank/DDBJ databases">
        <title>Luteolibacter sp. G-1-1-1 isolated from soil.</title>
        <authorList>
            <person name="Dahal R.H."/>
        </authorList>
    </citation>
    <scope>NUCLEOTIDE SEQUENCE [LARGE SCALE GENOMIC DNA]</scope>
    <source>
        <strain evidence="6 7">G-1-1-1</strain>
    </source>
</reference>
<dbReference type="InterPro" id="IPR000847">
    <property type="entry name" value="LysR_HTH_N"/>
</dbReference>
<dbReference type="Gene3D" id="3.40.190.10">
    <property type="entry name" value="Periplasmic binding protein-like II"/>
    <property type="match status" value="2"/>
</dbReference>
<evidence type="ECO:0000256" key="4">
    <source>
        <dbReference type="ARBA" id="ARBA00023163"/>
    </source>
</evidence>